<feature type="compositionally biased region" description="Low complexity" evidence="1">
    <location>
        <begin position="314"/>
        <end position="329"/>
    </location>
</feature>
<sequence length="368" mass="41128">MTRSYSQLVNFVSKFLGTVRFRNDQIVKIMRYGDYQLGNVTISRVYYVEGLGHNLFSIGQFCDADLEFAFRKNTCFIWNLEGVDLLSGSRYTNLYTISLDDMLKTSPICLLSKASKTKSWLWHRRLSHLNFGTLNKLAKDGLGRGILKLKFKKDHLSKDEAPEAIIKYIKNIQVCLNATVRNVRTDNGTKFVNHTLREFYESVGITYPTNDSEDLGKLNAKADIGIFVGYAPVKKDFRIYNRRTHKIMETFHMTFDELTTMASEQFSSGPGLQPMTPATSSLGLVPNPVPQQLLVAAAPRVVDIAGSPSSTTIDQDAPSSSTSSNNQQAQSLIISQGVVEPIPNVLFDNPCHEPLYDVSNSQESSSNV</sequence>
<dbReference type="Proteomes" id="UP001151760">
    <property type="component" value="Unassembled WGS sequence"/>
</dbReference>
<evidence type="ECO:0000313" key="5">
    <source>
        <dbReference type="Proteomes" id="UP001151760"/>
    </source>
</evidence>
<evidence type="ECO:0000313" key="4">
    <source>
        <dbReference type="EMBL" id="GJS81357.1"/>
    </source>
</evidence>
<dbReference type="InterPro" id="IPR025724">
    <property type="entry name" value="GAG-pre-integrase_dom"/>
</dbReference>
<reference evidence="4" key="1">
    <citation type="journal article" date="2022" name="Int. J. Mol. Sci.">
        <title>Draft Genome of Tanacetum Coccineum: Genomic Comparison of Closely Related Tanacetum-Family Plants.</title>
        <authorList>
            <person name="Yamashiro T."/>
            <person name="Shiraishi A."/>
            <person name="Nakayama K."/>
            <person name="Satake H."/>
        </authorList>
    </citation>
    <scope>NUCLEOTIDE SEQUENCE</scope>
</reference>
<accession>A0ABQ4YWY2</accession>
<dbReference type="Pfam" id="PF25597">
    <property type="entry name" value="SH3_retrovirus"/>
    <property type="match status" value="1"/>
</dbReference>
<reference evidence="4" key="2">
    <citation type="submission" date="2022-01" db="EMBL/GenBank/DDBJ databases">
        <authorList>
            <person name="Yamashiro T."/>
            <person name="Shiraishi A."/>
            <person name="Satake H."/>
            <person name="Nakayama K."/>
        </authorList>
    </citation>
    <scope>NUCLEOTIDE SEQUENCE</scope>
</reference>
<feature type="domain" description="GAG-pre-integrase" evidence="2">
    <location>
        <begin position="93"/>
        <end position="152"/>
    </location>
</feature>
<keyword evidence="5" id="KW-1185">Reference proteome</keyword>
<protein>
    <submittedName>
        <fullName evidence="4">Integrase, catalytic region, zinc finger, CCHC-type containing protein</fullName>
    </submittedName>
</protein>
<comment type="caution">
    <text evidence="4">The sequence shown here is derived from an EMBL/GenBank/DDBJ whole genome shotgun (WGS) entry which is preliminary data.</text>
</comment>
<feature type="region of interest" description="Disordered" evidence="1">
    <location>
        <begin position="307"/>
        <end position="329"/>
    </location>
</feature>
<dbReference type="Pfam" id="PF13976">
    <property type="entry name" value="gag_pre-integrs"/>
    <property type="match status" value="1"/>
</dbReference>
<gene>
    <name evidence="4" type="ORF">Tco_0747898</name>
</gene>
<evidence type="ECO:0000256" key="1">
    <source>
        <dbReference type="SAM" id="MobiDB-lite"/>
    </source>
</evidence>
<dbReference type="InterPro" id="IPR036397">
    <property type="entry name" value="RNaseH_sf"/>
</dbReference>
<dbReference type="Gene3D" id="3.30.420.10">
    <property type="entry name" value="Ribonuclease H-like superfamily/Ribonuclease H"/>
    <property type="match status" value="1"/>
</dbReference>
<organism evidence="4 5">
    <name type="scientific">Tanacetum coccineum</name>
    <dbReference type="NCBI Taxonomy" id="301880"/>
    <lineage>
        <taxon>Eukaryota</taxon>
        <taxon>Viridiplantae</taxon>
        <taxon>Streptophyta</taxon>
        <taxon>Embryophyta</taxon>
        <taxon>Tracheophyta</taxon>
        <taxon>Spermatophyta</taxon>
        <taxon>Magnoliopsida</taxon>
        <taxon>eudicotyledons</taxon>
        <taxon>Gunneridae</taxon>
        <taxon>Pentapetalae</taxon>
        <taxon>asterids</taxon>
        <taxon>campanulids</taxon>
        <taxon>Asterales</taxon>
        <taxon>Asteraceae</taxon>
        <taxon>Asteroideae</taxon>
        <taxon>Anthemideae</taxon>
        <taxon>Anthemidinae</taxon>
        <taxon>Tanacetum</taxon>
    </lineage>
</organism>
<feature type="domain" description="Retroviral polymerase SH3-like" evidence="3">
    <location>
        <begin position="207"/>
        <end position="260"/>
    </location>
</feature>
<proteinExistence type="predicted"/>
<evidence type="ECO:0000259" key="2">
    <source>
        <dbReference type="Pfam" id="PF13976"/>
    </source>
</evidence>
<dbReference type="InterPro" id="IPR057670">
    <property type="entry name" value="SH3_retrovirus"/>
</dbReference>
<name>A0ABQ4YWY2_9ASTR</name>
<evidence type="ECO:0000259" key="3">
    <source>
        <dbReference type="Pfam" id="PF25597"/>
    </source>
</evidence>
<dbReference type="EMBL" id="BQNB010010742">
    <property type="protein sequence ID" value="GJS81357.1"/>
    <property type="molecule type" value="Genomic_DNA"/>
</dbReference>